<keyword evidence="9 22" id="KW-0479">Metal-binding</keyword>
<dbReference type="GO" id="GO:0070509">
    <property type="term" value="P:calcium ion import"/>
    <property type="evidence" value="ECO:0007669"/>
    <property type="project" value="Ensembl"/>
</dbReference>
<evidence type="ECO:0000256" key="2">
    <source>
        <dbReference type="ARBA" id="ARBA00004173"/>
    </source>
</evidence>
<dbReference type="PROSITE" id="PS51843">
    <property type="entry name" value="NR_LBD"/>
    <property type="match status" value="1"/>
</dbReference>
<dbReference type="GO" id="GO:0033555">
    <property type="term" value="P:multicellular organismal response to stress"/>
    <property type="evidence" value="ECO:0007669"/>
    <property type="project" value="Ensembl"/>
</dbReference>
<dbReference type="InterPro" id="IPR050200">
    <property type="entry name" value="Nuclear_hormone_rcpt_NR3"/>
</dbReference>
<dbReference type="GO" id="GO:0120029">
    <property type="term" value="P:proton export across plasma membrane"/>
    <property type="evidence" value="ECO:0007669"/>
    <property type="project" value="Ensembl"/>
</dbReference>
<evidence type="ECO:0000256" key="18">
    <source>
        <dbReference type="ARBA" id="ARBA00023170"/>
    </source>
</evidence>
<dbReference type="InterPro" id="IPR001628">
    <property type="entry name" value="Znf_hrmn_rcpt"/>
</dbReference>
<dbReference type="Pfam" id="PF00104">
    <property type="entry name" value="Hormone_recep"/>
    <property type="match status" value="1"/>
</dbReference>
<evidence type="ECO:0000256" key="19">
    <source>
        <dbReference type="ARBA" id="ARBA00023212"/>
    </source>
</evidence>
<dbReference type="PRINTS" id="PR00528">
    <property type="entry name" value="GLCORTICOIDR"/>
</dbReference>
<dbReference type="GO" id="GO:0055078">
    <property type="term" value="P:sodium ion homeostasis"/>
    <property type="evidence" value="ECO:0007669"/>
    <property type="project" value="Ensembl"/>
</dbReference>
<dbReference type="InterPro" id="IPR013088">
    <property type="entry name" value="Znf_NHR/GATA"/>
</dbReference>
<dbReference type="Ensembl" id="ENSOSIT00000052538.1">
    <property type="protein sequence ID" value="ENSOSIP00000050018.1"/>
    <property type="gene ID" value="ENSOSIG00000023373.1"/>
</dbReference>
<feature type="region of interest" description="Disordered" evidence="23">
    <location>
        <begin position="101"/>
        <end position="125"/>
    </location>
</feature>
<keyword evidence="12" id="KW-0156">Chromatin regulator</keyword>
<sequence>MDTYQQPAMARMDQGGVKKITYRRDDHLSKLVYTESPEEGGLLKVAPHSAMSINSATSVVLPSSPLMQPGQVTNGLSSSPLPEELTPAPTSIGFLLDTQEPKDTTKAQRPQQAFQTQSSNRFGQQHLPQLETSIADSTESPMDSLIGGSDPNFFAMKTEDFSMDKVEQDPIDLDNAFDNIGKDVELNQKLFNDTTLDLLQDFDLSGSPSDFYVGHDAFLSPMENDPFLVDGDIRGTSERDVKPSVAESNAAIGAVSLASNGASLTSPEQCSPSLSTAASLASSNTLPALVKKEKDSDFIQLCTPGVIKQEKASAGHSYCQVSRTSSDTPGTTPISICGVSTSGGQSYHFGVNPRKTEAQQDDQKPVTGLYLPITTIGGAWIRNQGAGNNSIHRASEAFSSSPNSASFASSTSRSEGGTPTSTGKTGTNKICLVCSDEASGCHYGVLTCGSCKVFFKRAVEGQHNYLCAGRNDCIIDKIRRKNCPACRFRKCLMAGMNLEARKTKKLNRLKGCQNSNPPEMIPSPPVEARSLVPKCMPQLVPTMLSLLKAIEPDTLYAGYDSTLPDTSTRLMTSLNRLGGRQVISAVKWAKALPGFRNLHLDDQMTLLQCSWLFLMTFGLGWRSYQQCNGNMLCFAPDLVVNEERMKLPFMADQFEQMLKISNEFVRLQVSHEEYLCMKVLLLLSTVPKDGLKSQAVFDELRMSYIKELGKAIVKREENSSQNWQRFYQLTKLLDSMHEMAGGLLSFCFYTFVNKSLSVEFPEMLAEIISNQLPKFKAGSVKPLLFHQSRFKAEGCGQRCRHHPRH</sequence>
<dbReference type="Gene3D" id="1.10.565.10">
    <property type="entry name" value="Retinoid X Receptor"/>
    <property type="match status" value="1"/>
</dbReference>
<dbReference type="CDD" id="cd07172">
    <property type="entry name" value="NR_DBD_GR_PR"/>
    <property type="match status" value="1"/>
</dbReference>
<dbReference type="GO" id="GO:0045893">
    <property type="term" value="P:positive regulation of DNA-templated transcription"/>
    <property type="evidence" value="ECO:0007669"/>
    <property type="project" value="Ensembl"/>
</dbReference>
<reference evidence="26" key="2">
    <citation type="submission" date="2025-09" db="UniProtKB">
        <authorList>
            <consortium name="Ensembl"/>
        </authorList>
    </citation>
    <scope>IDENTIFICATION</scope>
</reference>
<evidence type="ECO:0000259" key="24">
    <source>
        <dbReference type="PROSITE" id="PS51030"/>
    </source>
</evidence>
<dbReference type="SUPFAM" id="SSF48508">
    <property type="entry name" value="Nuclear receptor ligand-binding domain"/>
    <property type="match status" value="1"/>
</dbReference>
<keyword evidence="10 22" id="KW-0863">Zinc-finger</keyword>
<evidence type="ECO:0000256" key="23">
    <source>
        <dbReference type="SAM" id="MobiDB-lite"/>
    </source>
</evidence>
<comment type="subcellular location">
    <subcellularLocation>
        <location evidence="4">Cytoplasm</location>
        <location evidence="4">Cytoskeleton</location>
        <location evidence="4">Microtubule organizing center</location>
        <location evidence="4">Centrosome</location>
    </subcellularLocation>
    <subcellularLocation>
        <location evidence="3">Cytoplasm</location>
        <location evidence="3">Cytoskeleton</location>
        <location evidence="3">Spindle</location>
    </subcellularLocation>
    <subcellularLocation>
        <location evidence="2">Mitochondrion</location>
    </subcellularLocation>
    <subcellularLocation>
        <location evidence="1 22">Nucleus</location>
    </subcellularLocation>
</comment>
<evidence type="ECO:0000256" key="21">
    <source>
        <dbReference type="ARBA" id="ARBA00031162"/>
    </source>
</evidence>
<dbReference type="GO" id="GO:1902073">
    <property type="term" value="P:positive regulation of hypoxia-inducible factor-1alpha signaling pathway"/>
    <property type="evidence" value="ECO:0007669"/>
    <property type="project" value="Ensembl"/>
</dbReference>
<keyword evidence="11 22" id="KW-0862">Zinc</keyword>
<dbReference type="GO" id="GO:1990794">
    <property type="term" value="C:basolateral part of cell"/>
    <property type="evidence" value="ECO:0007669"/>
    <property type="project" value="UniProtKB-ARBA"/>
</dbReference>
<feature type="domain" description="NR LBD" evidence="25">
    <location>
        <begin position="535"/>
        <end position="769"/>
    </location>
</feature>
<dbReference type="GO" id="GO:0005634">
    <property type="term" value="C:nucleus"/>
    <property type="evidence" value="ECO:0007669"/>
    <property type="project" value="UniProtKB-SubCell"/>
</dbReference>
<dbReference type="GO" id="GO:0006325">
    <property type="term" value="P:chromatin organization"/>
    <property type="evidence" value="ECO:0007669"/>
    <property type="project" value="UniProtKB-KW"/>
</dbReference>
<dbReference type="GO" id="GO:0071548">
    <property type="term" value="P:response to dexamethasone"/>
    <property type="evidence" value="ECO:0007669"/>
    <property type="project" value="Ensembl"/>
</dbReference>
<dbReference type="Pfam" id="PF00105">
    <property type="entry name" value="zf-C4"/>
    <property type="match status" value="1"/>
</dbReference>
<dbReference type="Gene3D" id="3.30.50.10">
    <property type="entry name" value="Erythroid Transcription Factor GATA-1, subunit A"/>
    <property type="match status" value="1"/>
</dbReference>
<keyword evidence="18 22" id="KW-0675">Receptor</keyword>
<dbReference type="InterPro" id="IPR001409">
    <property type="entry name" value="Glcrtcd_rcpt"/>
</dbReference>
<dbReference type="GO" id="GO:0071387">
    <property type="term" value="P:cellular response to cortisol stimulus"/>
    <property type="evidence" value="ECO:0007669"/>
    <property type="project" value="Ensembl"/>
</dbReference>
<dbReference type="GO" id="GO:0048512">
    <property type="term" value="P:circadian behavior"/>
    <property type="evidence" value="ECO:0007669"/>
    <property type="project" value="Ensembl"/>
</dbReference>
<evidence type="ECO:0000256" key="3">
    <source>
        <dbReference type="ARBA" id="ARBA00004186"/>
    </source>
</evidence>
<evidence type="ECO:0000256" key="5">
    <source>
        <dbReference type="ARBA" id="ARBA00005413"/>
    </source>
</evidence>
<dbReference type="GO" id="GO:0031963">
    <property type="term" value="F:nuclear cortisol receptor activity"/>
    <property type="evidence" value="ECO:0007669"/>
    <property type="project" value="UniProtKB-ARBA"/>
</dbReference>
<evidence type="ECO:0000256" key="10">
    <source>
        <dbReference type="ARBA" id="ARBA00022771"/>
    </source>
</evidence>
<dbReference type="InterPro" id="IPR035500">
    <property type="entry name" value="NHR-like_dom_sf"/>
</dbReference>
<dbReference type="PANTHER" id="PTHR48092">
    <property type="entry name" value="KNIRPS-RELATED PROTEIN-RELATED"/>
    <property type="match status" value="1"/>
</dbReference>
<dbReference type="GO" id="GO:0010628">
    <property type="term" value="P:positive regulation of gene expression"/>
    <property type="evidence" value="ECO:0007669"/>
    <property type="project" value="UniProtKB-ARBA"/>
</dbReference>
<keyword evidence="14" id="KW-0446">Lipid-binding</keyword>
<dbReference type="GO" id="GO:1990239">
    <property type="term" value="F:steroid hormone binding"/>
    <property type="evidence" value="ECO:0007669"/>
    <property type="project" value="UniProtKB-ARBA"/>
</dbReference>
<evidence type="ECO:0000313" key="27">
    <source>
        <dbReference type="Proteomes" id="UP000694383"/>
    </source>
</evidence>
<dbReference type="GO" id="GO:0035988">
    <property type="term" value="P:chondrocyte proliferation"/>
    <property type="evidence" value="ECO:0007669"/>
    <property type="project" value="Ensembl"/>
</dbReference>
<feature type="region of interest" description="Disordered" evidence="23">
    <location>
        <begin position="402"/>
        <end position="424"/>
    </location>
</feature>
<evidence type="ECO:0000256" key="20">
    <source>
        <dbReference type="ARBA" id="ARBA00023242"/>
    </source>
</evidence>
<evidence type="ECO:0000256" key="8">
    <source>
        <dbReference type="ARBA" id="ARBA00022665"/>
    </source>
</evidence>
<evidence type="ECO:0000256" key="4">
    <source>
        <dbReference type="ARBA" id="ARBA00004300"/>
    </source>
</evidence>
<dbReference type="GO" id="GO:0005819">
    <property type="term" value="C:spindle"/>
    <property type="evidence" value="ECO:0007669"/>
    <property type="project" value="UniProtKB-SubCell"/>
</dbReference>
<dbReference type="GeneTree" id="ENSGT00940000156385"/>
<keyword evidence="17 22" id="KW-0804">Transcription</keyword>
<dbReference type="PROSITE" id="PS51030">
    <property type="entry name" value="NUCLEAR_REC_DBD_2"/>
    <property type="match status" value="1"/>
</dbReference>
<dbReference type="GO" id="GO:0008270">
    <property type="term" value="F:zinc ion binding"/>
    <property type="evidence" value="ECO:0007669"/>
    <property type="project" value="UniProtKB-KW"/>
</dbReference>
<dbReference type="SMART" id="SM00399">
    <property type="entry name" value="ZnF_C4"/>
    <property type="match status" value="1"/>
</dbReference>
<dbReference type="GO" id="GO:0055074">
    <property type="term" value="P:calcium ion homeostasis"/>
    <property type="evidence" value="ECO:0007669"/>
    <property type="project" value="Ensembl"/>
</dbReference>
<name>A0A8C8A2W2_9TELE</name>
<dbReference type="InterPro" id="IPR000536">
    <property type="entry name" value="Nucl_hrmn_rcpt_lig-bd"/>
</dbReference>
<dbReference type="GO" id="GO:0005813">
    <property type="term" value="C:centrosome"/>
    <property type="evidence" value="ECO:0007669"/>
    <property type="project" value="UniProtKB-SubCell"/>
</dbReference>
<keyword evidence="13 22" id="KW-0805">Transcription regulation</keyword>
<dbReference type="SMART" id="SM00430">
    <property type="entry name" value="HOLI"/>
    <property type="match status" value="1"/>
</dbReference>
<dbReference type="CDD" id="cd06947">
    <property type="entry name" value="NR_LBD_GR_Like"/>
    <property type="match status" value="1"/>
</dbReference>
<dbReference type="PROSITE" id="PS00031">
    <property type="entry name" value="NUCLEAR_REC_DBD_1"/>
    <property type="match status" value="1"/>
</dbReference>
<keyword evidence="27" id="KW-1185">Reference proteome</keyword>
<dbReference type="GO" id="GO:0036367">
    <property type="term" value="P:light adaption"/>
    <property type="evidence" value="ECO:0007669"/>
    <property type="project" value="Ensembl"/>
</dbReference>
<evidence type="ECO:0000256" key="1">
    <source>
        <dbReference type="ARBA" id="ARBA00004123"/>
    </source>
</evidence>
<evidence type="ECO:0000259" key="25">
    <source>
        <dbReference type="PROSITE" id="PS51843"/>
    </source>
</evidence>
<evidence type="ECO:0000256" key="9">
    <source>
        <dbReference type="ARBA" id="ARBA00022723"/>
    </source>
</evidence>
<evidence type="ECO:0000313" key="26">
    <source>
        <dbReference type="Ensembl" id="ENSOSIP00000050018.1"/>
    </source>
</evidence>
<dbReference type="Pfam" id="PF02155">
    <property type="entry name" value="GCR"/>
    <property type="match status" value="1"/>
</dbReference>
<evidence type="ECO:0000256" key="22">
    <source>
        <dbReference type="RuleBase" id="RU004334"/>
    </source>
</evidence>
<dbReference type="GO" id="GO:0001046">
    <property type="term" value="F:core promoter sequence-specific DNA binding"/>
    <property type="evidence" value="ECO:0007669"/>
    <property type="project" value="UniProtKB-ARBA"/>
</dbReference>
<evidence type="ECO:0000256" key="16">
    <source>
        <dbReference type="ARBA" id="ARBA00023128"/>
    </source>
</evidence>
<reference evidence="26" key="1">
    <citation type="submission" date="2025-08" db="UniProtKB">
        <authorList>
            <consortium name="Ensembl"/>
        </authorList>
    </citation>
    <scope>IDENTIFICATION</scope>
</reference>
<keyword evidence="16" id="KW-0496">Mitochondrion</keyword>
<dbReference type="GO" id="GO:1902036">
    <property type="term" value="P:regulation of hematopoietic stem cell differentiation"/>
    <property type="evidence" value="ECO:0007669"/>
    <property type="project" value="Ensembl"/>
</dbReference>
<dbReference type="GO" id="GO:0048703">
    <property type="term" value="P:embryonic viscerocranium morphogenesis"/>
    <property type="evidence" value="ECO:0007669"/>
    <property type="project" value="Ensembl"/>
</dbReference>
<feature type="domain" description="Nuclear receptor" evidence="24">
    <location>
        <begin position="428"/>
        <end position="503"/>
    </location>
</feature>
<keyword evidence="7" id="KW-0963">Cytoplasm</keyword>
<organism evidence="26 27">
    <name type="scientific">Oryzias sinensis</name>
    <name type="common">Chinese medaka</name>
    <dbReference type="NCBI Taxonomy" id="183150"/>
    <lineage>
        <taxon>Eukaryota</taxon>
        <taxon>Metazoa</taxon>
        <taxon>Chordata</taxon>
        <taxon>Craniata</taxon>
        <taxon>Vertebrata</taxon>
        <taxon>Euteleostomi</taxon>
        <taxon>Actinopterygii</taxon>
        <taxon>Neopterygii</taxon>
        <taxon>Teleostei</taxon>
        <taxon>Neoteleostei</taxon>
        <taxon>Acanthomorphata</taxon>
        <taxon>Ovalentaria</taxon>
        <taxon>Atherinomorphae</taxon>
        <taxon>Beloniformes</taxon>
        <taxon>Adrianichthyidae</taxon>
        <taxon>Oryziinae</taxon>
        <taxon>Oryzias</taxon>
    </lineage>
</organism>
<comment type="similarity">
    <text evidence="5">Belongs to the nuclear hormone receptor family. NR3 subfamily.</text>
</comment>
<feature type="compositionally biased region" description="Polar residues" evidence="23">
    <location>
        <begin position="107"/>
        <end position="125"/>
    </location>
</feature>
<evidence type="ECO:0000256" key="12">
    <source>
        <dbReference type="ARBA" id="ARBA00022853"/>
    </source>
</evidence>
<dbReference type="FunFam" id="1.10.565.10:FF:000004">
    <property type="entry name" value="Androgen receptor variant"/>
    <property type="match status" value="1"/>
</dbReference>
<keyword evidence="19" id="KW-0206">Cytoskeleton</keyword>
<evidence type="ECO:0000256" key="11">
    <source>
        <dbReference type="ARBA" id="ARBA00022833"/>
    </source>
</evidence>
<evidence type="ECO:0000256" key="14">
    <source>
        <dbReference type="ARBA" id="ARBA00023121"/>
    </source>
</evidence>
<dbReference type="AlphaFoldDB" id="A0A8C8A2W2"/>
<keyword evidence="15 22" id="KW-0238">DNA-binding</keyword>
<keyword evidence="20 22" id="KW-0539">Nucleus</keyword>
<dbReference type="GO" id="GO:0030282">
    <property type="term" value="P:bone mineralization"/>
    <property type="evidence" value="ECO:0007669"/>
    <property type="project" value="Ensembl"/>
</dbReference>
<keyword evidence="8" id="KW-0754">Steroid-binding</keyword>
<evidence type="ECO:0000256" key="13">
    <source>
        <dbReference type="ARBA" id="ARBA00023015"/>
    </source>
</evidence>
<dbReference type="PRINTS" id="PR00047">
    <property type="entry name" value="STROIDFINGER"/>
</dbReference>
<dbReference type="GO" id="GO:0005739">
    <property type="term" value="C:mitochondrion"/>
    <property type="evidence" value="ECO:0007669"/>
    <property type="project" value="UniProtKB-SubCell"/>
</dbReference>
<dbReference type="PRINTS" id="PR00398">
    <property type="entry name" value="STRDHORMONER"/>
</dbReference>
<proteinExistence type="inferred from homology"/>
<evidence type="ECO:0000256" key="15">
    <source>
        <dbReference type="ARBA" id="ARBA00023125"/>
    </source>
</evidence>
<evidence type="ECO:0000256" key="6">
    <source>
        <dbReference type="ARBA" id="ARBA00015625"/>
    </source>
</evidence>
<dbReference type="InterPro" id="IPR001723">
    <property type="entry name" value="Nuclear_hrmn_rcpt"/>
</dbReference>
<evidence type="ECO:0000256" key="17">
    <source>
        <dbReference type="ARBA" id="ARBA00023163"/>
    </source>
</evidence>
<evidence type="ECO:0000256" key="7">
    <source>
        <dbReference type="ARBA" id="ARBA00022490"/>
    </source>
</evidence>
<accession>A0A8C8A2W2</accession>
<protein>
    <recommendedName>
        <fullName evidence="6">Glucocorticoid receptor</fullName>
    </recommendedName>
    <alternativeName>
        <fullName evidence="21">Nuclear receptor subfamily 3 group C member 1</fullName>
    </alternativeName>
</protein>
<dbReference type="SUPFAM" id="SSF57716">
    <property type="entry name" value="Glucocorticoid receptor-like (DNA-binding domain)"/>
    <property type="match status" value="1"/>
</dbReference>
<dbReference type="Proteomes" id="UP000694383">
    <property type="component" value="Unplaced"/>
</dbReference>